<evidence type="ECO:0000313" key="1">
    <source>
        <dbReference type="EMBL" id="GGA44147.1"/>
    </source>
</evidence>
<dbReference type="Pfam" id="PF11079">
    <property type="entry name" value="YqhG"/>
    <property type="match status" value="2"/>
</dbReference>
<evidence type="ECO:0008006" key="3">
    <source>
        <dbReference type="Google" id="ProtNLM"/>
    </source>
</evidence>
<name>A0ABQ1GHR8_9BACL</name>
<reference evidence="2" key="1">
    <citation type="journal article" date="2019" name="Int. J. Syst. Evol. Microbiol.">
        <title>The Global Catalogue of Microorganisms (GCM) 10K type strain sequencing project: providing services to taxonomists for standard genome sequencing and annotation.</title>
        <authorList>
            <consortium name="The Broad Institute Genomics Platform"/>
            <consortium name="The Broad Institute Genome Sequencing Center for Infectious Disease"/>
            <person name="Wu L."/>
            <person name="Ma J."/>
        </authorList>
    </citation>
    <scope>NUCLEOTIDE SEQUENCE [LARGE SCALE GENOMIC DNA]</scope>
    <source>
        <strain evidence="2">CGMCC 1.15044</strain>
    </source>
</reference>
<sequence length="310" mass="35812">MTMTAKEIRNYVRAYLEATECELREESEHHVTVKLSPQADRELTNRPYYWAYVDRCNVEPETMSYTFVFDPERYDSAFPAAAPEVDSVMSRHFGAVRPLPILGPGRIQREDLSFGSPRLQQLFEAARRGGSFVYVFEDPGQLQRRTLLPAAYEPWLGVCFKAEFACDMKREELHYYGISLTSGTVDPRFGDRVSKIPLLNRLPENISIVPTSLTLKEGKSLLEEQIEAYLRQLDDSWALEARARLEEELAILDGYYSHLLEDENEETRLGAKQQYEARGEEIRWQFEPRIQVSAINCGIFHLRSSLMPRT</sequence>
<keyword evidence="2" id="KW-1185">Reference proteome</keyword>
<dbReference type="InterPro" id="IPR024562">
    <property type="entry name" value="YqhG"/>
</dbReference>
<comment type="caution">
    <text evidence="1">The sequence shown here is derived from an EMBL/GenBank/DDBJ whole genome shotgun (WGS) entry which is preliminary data.</text>
</comment>
<dbReference type="Proteomes" id="UP000609323">
    <property type="component" value="Unassembled WGS sequence"/>
</dbReference>
<accession>A0ABQ1GHR8</accession>
<proteinExistence type="predicted"/>
<dbReference type="RefSeq" id="WP_094096029.1">
    <property type="nucleotide sequence ID" value="NZ_BMHF01000012.1"/>
</dbReference>
<organism evidence="1 2">
    <name type="scientific">Paenibacillus physcomitrellae</name>
    <dbReference type="NCBI Taxonomy" id="1619311"/>
    <lineage>
        <taxon>Bacteria</taxon>
        <taxon>Bacillati</taxon>
        <taxon>Bacillota</taxon>
        <taxon>Bacilli</taxon>
        <taxon>Bacillales</taxon>
        <taxon>Paenibacillaceae</taxon>
        <taxon>Paenibacillus</taxon>
    </lineage>
</organism>
<evidence type="ECO:0000313" key="2">
    <source>
        <dbReference type="Proteomes" id="UP000609323"/>
    </source>
</evidence>
<gene>
    <name evidence="1" type="ORF">GCM10010917_31780</name>
</gene>
<dbReference type="EMBL" id="BMHF01000012">
    <property type="protein sequence ID" value="GGA44147.1"/>
    <property type="molecule type" value="Genomic_DNA"/>
</dbReference>
<protein>
    <recommendedName>
        <fullName evidence="3">YqhG</fullName>
    </recommendedName>
</protein>